<evidence type="ECO:0000256" key="1">
    <source>
        <dbReference type="SAM" id="MobiDB-lite"/>
    </source>
</evidence>
<reference evidence="3" key="1">
    <citation type="journal article" date="2017" name="Genome Biol.">
        <title>Comparative genomics reveals high biological diversity and specific adaptations in the industrially and medically important fungal genus Aspergillus.</title>
        <authorList>
            <person name="de Vries R.P."/>
            <person name="Riley R."/>
            <person name="Wiebenga A."/>
            <person name="Aguilar-Osorio G."/>
            <person name="Amillis S."/>
            <person name="Uchima C.A."/>
            <person name="Anderluh G."/>
            <person name="Asadollahi M."/>
            <person name="Askin M."/>
            <person name="Barry K."/>
            <person name="Battaglia E."/>
            <person name="Bayram O."/>
            <person name="Benocci T."/>
            <person name="Braus-Stromeyer S.A."/>
            <person name="Caldana C."/>
            <person name="Canovas D."/>
            <person name="Cerqueira G.C."/>
            <person name="Chen F."/>
            <person name="Chen W."/>
            <person name="Choi C."/>
            <person name="Clum A."/>
            <person name="Dos Santos R.A."/>
            <person name="Damasio A.R."/>
            <person name="Diallinas G."/>
            <person name="Emri T."/>
            <person name="Fekete E."/>
            <person name="Flipphi M."/>
            <person name="Freyberg S."/>
            <person name="Gallo A."/>
            <person name="Gournas C."/>
            <person name="Habgood R."/>
            <person name="Hainaut M."/>
            <person name="Harispe M.L."/>
            <person name="Henrissat B."/>
            <person name="Hilden K.S."/>
            <person name="Hope R."/>
            <person name="Hossain A."/>
            <person name="Karabika E."/>
            <person name="Karaffa L."/>
            <person name="Karanyi Z."/>
            <person name="Krasevec N."/>
            <person name="Kuo A."/>
            <person name="Kusch H."/>
            <person name="LaButti K."/>
            <person name="Lagendijk E.L."/>
            <person name="Lapidus A."/>
            <person name="Levasseur A."/>
            <person name="Lindquist E."/>
            <person name="Lipzen A."/>
            <person name="Logrieco A.F."/>
            <person name="MacCabe A."/>
            <person name="Maekelae M.R."/>
            <person name="Malavazi I."/>
            <person name="Melin P."/>
            <person name="Meyer V."/>
            <person name="Mielnichuk N."/>
            <person name="Miskei M."/>
            <person name="Molnar A.P."/>
            <person name="Mule G."/>
            <person name="Ngan C.Y."/>
            <person name="Orejas M."/>
            <person name="Orosz E."/>
            <person name="Ouedraogo J.P."/>
            <person name="Overkamp K.M."/>
            <person name="Park H.-S."/>
            <person name="Perrone G."/>
            <person name="Piumi F."/>
            <person name="Punt P.J."/>
            <person name="Ram A.F."/>
            <person name="Ramon A."/>
            <person name="Rauscher S."/>
            <person name="Record E."/>
            <person name="Riano-Pachon D.M."/>
            <person name="Robert V."/>
            <person name="Roehrig J."/>
            <person name="Ruller R."/>
            <person name="Salamov A."/>
            <person name="Salih N.S."/>
            <person name="Samson R.A."/>
            <person name="Sandor E."/>
            <person name="Sanguinetti M."/>
            <person name="Schuetze T."/>
            <person name="Sepcic K."/>
            <person name="Shelest E."/>
            <person name="Sherlock G."/>
            <person name="Sophianopoulou V."/>
            <person name="Squina F.M."/>
            <person name="Sun H."/>
            <person name="Susca A."/>
            <person name="Todd R.B."/>
            <person name="Tsang A."/>
            <person name="Unkles S.E."/>
            <person name="van de Wiele N."/>
            <person name="van Rossen-Uffink D."/>
            <person name="Oliveira J.V."/>
            <person name="Vesth T.C."/>
            <person name="Visser J."/>
            <person name="Yu J.-H."/>
            <person name="Zhou M."/>
            <person name="Andersen M.R."/>
            <person name="Archer D.B."/>
            <person name="Baker S.E."/>
            <person name="Benoit I."/>
            <person name="Brakhage A.A."/>
            <person name="Braus G.H."/>
            <person name="Fischer R."/>
            <person name="Frisvad J.C."/>
            <person name="Goldman G.H."/>
            <person name="Houbraken J."/>
            <person name="Oakley B."/>
            <person name="Pocsi I."/>
            <person name="Scazzocchio C."/>
            <person name="Seiboth B."/>
            <person name="vanKuyk P.A."/>
            <person name="Wortman J."/>
            <person name="Dyer P.S."/>
            <person name="Grigoriev I.V."/>
        </authorList>
    </citation>
    <scope>NUCLEOTIDE SEQUENCE [LARGE SCALE GENOMIC DNA]</scope>
    <source>
        <strain evidence="3">CBS 106.47</strain>
    </source>
</reference>
<dbReference type="EMBL" id="KV878236">
    <property type="protein sequence ID" value="OJZ92316.1"/>
    <property type="molecule type" value="Genomic_DNA"/>
</dbReference>
<accession>A0A1M3TZY7</accession>
<feature type="region of interest" description="Disordered" evidence="1">
    <location>
        <begin position="1"/>
        <end position="43"/>
    </location>
</feature>
<sequence>MNKSHPSLPTAIHQSFSNHASNTYPNKQERTPQAQTHLQQTNKHPYIIKKAQAQAQAIRRNPHSEQVPKAKQTPCMHSHSLIPPLAPTTRLSNLVHTSYSVDPKWIITL</sequence>
<dbReference type="AlphaFoldDB" id="A0A1M3TZY7"/>
<name>A0A1M3TZY7_ASPLC</name>
<evidence type="ECO:0000313" key="2">
    <source>
        <dbReference type="EMBL" id="OJZ92316.1"/>
    </source>
</evidence>
<gene>
    <name evidence="2" type="ORF">ASPFODRAFT_39662</name>
</gene>
<dbReference type="Proteomes" id="UP000184063">
    <property type="component" value="Unassembled WGS sequence"/>
</dbReference>
<proteinExistence type="predicted"/>
<feature type="region of interest" description="Disordered" evidence="1">
    <location>
        <begin position="55"/>
        <end position="81"/>
    </location>
</feature>
<organism evidence="2 3">
    <name type="scientific">Aspergillus luchuensis (strain CBS 106.47)</name>
    <dbReference type="NCBI Taxonomy" id="1137211"/>
    <lineage>
        <taxon>Eukaryota</taxon>
        <taxon>Fungi</taxon>
        <taxon>Dikarya</taxon>
        <taxon>Ascomycota</taxon>
        <taxon>Pezizomycotina</taxon>
        <taxon>Eurotiomycetes</taxon>
        <taxon>Eurotiomycetidae</taxon>
        <taxon>Eurotiales</taxon>
        <taxon>Aspergillaceae</taxon>
        <taxon>Aspergillus</taxon>
        <taxon>Aspergillus subgen. Circumdati</taxon>
    </lineage>
</organism>
<evidence type="ECO:0000313" key="3">
    <source>
        <dbReference type="Proteomes" id="UP000184063"/>
    </source>
</evidence>
<dbReference type="VEuPathDB" id="FungiDB:ASPFODRAFT_39662"/>
<protein>
    <submittedName>
        <fullName evidence="2">Uncharacterized protein</fullName>
    </submittedName>
</protein>